<proteinExistence type="predicted"/>
<dbReference type="PANTHER" id="PTHR43208:SF1">
    <property type="entry name" value="ABC TRANSPORTER SUBSTRATE-BINDING PROTEIN"/>
    <property type="match status" value="1"/>
</dbReference>
<dbReference type="Proteomes" id="UP001367030">
    <property type="component" value="Unassembled WGS sequence"/>
</dbReference>
<evidence type="ECO:0000313" key="3">
    <source>
        <dbReference type="EMBL" id="MEJ8860111.1"/>
    </source>
</evidence>
<accession>A0ABU8XJR2</accession>
<dbReference type="Pfam" id="PF02608">
    <property type="entry name" value="Bmp"/>
    <property type="match status" value="1"/>
</dbReference>
<keyword evidence="4" id="KW-1185">Reference proteome</keyword>
<dbReference type="Gene3D" id="3.40.50.2300">
    <property type="match status" value="2"/>
</dbReference>
<sequence>MRSNQLSRRRFVGSTLAASLTGGLPVLSRAQSALTVGILYSGARDDYGWNQSHAVAARALKAVPNIKVVEEERVPETVAAAKTMESMIQLDGAKLLFGTSFGYFSPFMIDAAKANPGVQLRHPTTLWDPAKHPANLGGYFCYMDQAHHINGIAAGLSTTSNKIGYIAAKPIDLVLRTVNSFTIGARMVNPNVQVFLVITGEWSLPVREAEAVNALVNSGCDVIACHVDSPKIIVQTAESRGVKTVGHNTSQAALAPKGFITGAETKYETIYKGYADLLMKGQALPNMTVGGYDKDMVQSTAFGPGANEKARNAAQARIAELRAGKPIFGGTVRDNKGKVVLSDVKGLYDPVLEKMPYVVEGVVGSIN</sequence>
<dbReference type="CDD" id="cd19963">
    <property type="entry name" value="PBP1_BMP-like"/>
    <property type="match status" value="1"/>
</dbReference>
<evidence type="ECO:0000313" key="4">
    <source>
        <dbReference type="Proteomes" id="UP001367030"/>
    </source>
</evidence>
<reference evidence="3 4" key="1">
    <citation type="submission" date="2024-03" db="EMBL/GenBank/DDBJ databases">
        <title>Novel species of the genus Variovorax.</title>
        <authorList>
            <person name="Liu Q."/>
            <person name="Xin Y.-H."/>
        </authorList>
    </citation>
    <scope>NUCLEOTIDE SEQUENCE [LARGE SCALE GENOMIC DNA]</scope>
    <source>
        <strain evidence="3 4">KACC 18901</strain>
    </source>
</reference>
<protein>
    <submittedName>
        <fullName evidence="3">BMP family ABC transporter substrate-binding protein</fullName>
    </submittedName>
</protein>
<evidence type="ECO:0000256" key="1">
    <source>
        <dbReference type="ARBA" id="ARBA00022729"/>
    </source>
</evidence>
<organism evidence="3 4">
    <name type="scientific">Variovorax robiniae</name>
    <dbReference type="NCBI Taxonomy" id="1836199"/>
    <lineage>
        <taxon>Bacteria</taxon>
        <taxon>Pseudomonadati</taxon>
        <taxon>Pseudomonadota</taxon>
        <taxon>Betaproteobacteria</taxon>
        <taxon>Burkholderiales</taxon>
        <taxon>Comamonadaceae</taxon>
        <taxon>Variovorax</taxon>
    </lineage>
</organism>
<name>A0ABU8XJR2_9BURK</name>
<dbReference type="RefSeq" id="WP_340340138.1">
    <property type="nucleotide sequence ID" value="NZ_JBBKZS010000065.1"/>
</dbReference>
<dbReference type="PROSITE" id="PS51318">
    <property type="entry name" value="TAT"/>
    <property type="match status" value="1"/>
</dbReference>
<keyword evidence="1" id="KW-0732">Signal</keyword>
<evidence type="ECO:0000259" key="2">
    <source>
        <dbReference type="Pfam" id="PF02608"/>
    </source>
</evidence>
<feature type="domain" description="ABC transporter substrate-binding protein PnrA-like" evidence="2">
    <location>
        <begin position="35"/>
        <end position="285"/>
    </location>
</feature>
<comment type="caution">
    <text evidence="3">The sequence shown here is derived from an EMBL/GenBank/DDBJ whole genome shotgun (WGS) entry which is preliminary data.</text>
</comment>
<gene>
    <name evidence="3" type="ORF">WKW79_36670</name>
</gene>
<dbReference type="InterPro" id="IPR052910">
    <property type="entry name" value="ABC-Purine-Binding"/>
</dbReference>
<dbReference type="EMBL" id="JBBKZS010000065">
    <property type="protein sequence ID" value="MEJ8860111.1"/>
    <property type="molecule type" value="Genomic_DNA"/>
</dbReference>
<dbReference type="PANTHER" id="PTHR43208">
    <property type="entry name" value="ABC TRANSPORTER SUBSTRATE-BINDING PROTEIN"/>
    <property type="match status" value="1"/>
</dbReference>
<dbReference type="InterPro" id="IPR006311">
    <property type="entry name" value="TAT_signal"/>
</dbReference>
<dbReference type="InterPro" id="IPR003760">
    <property type="entry name" value="PnrA-like"/>
</dbReference>